<dbReference type="RefSeq" id="WP_035655111.1">
    <property type="nucleotide sequence ID" value="NZ_FMTY01000022.1"/>
</dbReference>
<protein>
    <recommendedName>
        <fullName evidence="4">Lipoprotein</fullName>
    </recommendedName>
</protein>
<dbReference type="Proteomes" id="UP000182124">
    <property type="component" value="Unassembled WGS sequence"/>
</dbReference>
<evidence type="ECO:0000313" key="3">
    <source>
        <dbReference type="Proteomes" id="UP000182124"/>
    </source>
</evidence>
<sequence length="130" mass="14388">MKKITIIAFTFLLISCGSYTITKESFVEQIGKNSNTSRSQNVSSLGTGYDSNKLAKISCYDKNGKEVTINPNKNTTFSITNSKTGEKMNLYYDTVYILNDTLVGLKSRILGGKKKIALQDIEAIIVKTEN</sequence>
<evidence type="ECO:0008006" key="4">
    <source>
        <dbReference type="Google" id="ProtNLM"/>
    </source>
</evidence>
<reference evidence="2 3" key="1">
    <citation type="submission" date="2016-10" db="EMBL/GenBank/DDBJ databases">
        <authorList>
            <person name="de Groot N.N."/>
        </authorList>
    </citation>
    <scope>NUCLEOTIDE SEQUENCE [LARGE SCALE GENOMIC DNA]</scope>
    <source>
        <strain evidence="2 3">CGMCC 1.3801</strain>
    </source>
</reference>
<evidence type="ECO:0000256" key="1">
    <source>
        <dbReference type="SAM" id="SignalP"/>
    </source>
</evidence>
<dbReference type="AlphaFoldDB" id="A0A1G4WAK7"/>
<dbReference type="EMBL" id="FMTY01000022">
    <property type="protein sequence ID" value="SCX19496.1"/>
    <property type="molecule type" value="Genomic_DNA"/>
</dbReference>
<evidence type="ECO:0000313" key="2">
    <source>
        <dbReference type="EMBL" id="SCX19496.1"/>
    </source>
</evidence>
<name>A0A1G4WAK7_9FLAO</name>
<gene>
    <name evidence="2" type="ORF">SAMN02927925_02802</name>
</gene>
<accession>A0A1G4WAK7</accession>
<proteinExistence type="predicted"/>
<feature type="signal peptide" evidence="1">
    <location>
        <begin position="1"/>
        <end position="20"/>
    </location>
</feature>
<organism evidence="2 3">
    <name type="scientific">Flavobacterium saliperosum</name>
    <dbReference type="NCBI Taxonomy" id="329186"/>
    <lineage>
        <taxon>Bacteria</taxon>
        <taxon>Pseudomonadati</taxon>
        <taxon>Bacteroidota</taxon>
        <taxon>Flavobacteriia</taxon>
        <taxon>Flavobacteriales</taxon>
        <taxon>Flavobacteriaceae</taxon>
        <taxon>Flavobacterium</taxon>
    </lineage>
</organism>
<feature type="chain" id="PRO_5010212345" description="Lipoprotein" evidence="1">
    <location>
        <begin position="21"/>
        <end position="130"/>
    </location>
</feature>
<dbReference type="PROSITE" id="PS51257">
    <property type="entry name" value="PROKAR_LIPOPROTEIN"/>
    <property type="match status" value="1"/>
</dbReference>
<keyword evidence="1" id="KW-0732">Signal</keyword>